<dbReference type="PROSITE" id="PS00862">
    <property type="entry name" value="OX2_COVAL_FAD"/>
    <property type="match status" value="1"/>
</dbReference>
<comment type="similarity">
    <text evidence="2">Belongs to the oxygen-dependent FAD-linked oxidoreductase family.</text>
</comment>
<dbReference type="InterPro" id="IPR036318">
    <property type="entry name" value="FAD-bd_PCMH-like_sf"/>
</dbReference>
<keyword evidence="3" id="KW-0560">Oxidoreductase</keyword>
<comment type="caution">
    <text evidence="5">The sequence shown here is derived from an EMBL/GenBank/DDBJ whole genome shotgun (WGS) entry which is preliminary data.</text>
</comment>
<dbReference type="InterPro" id="IPR016169">
    <property type="entry name" value="FAD-bd_PCMH_sub2"/>
</dbReference>
<dbReference type="PANTHER" id="PTHR43762:SF1">
    <property type="entry name" value="D-ARABINONO-1,4-LACTONE OXIDASE"/>
    <property type="match status" value="1"/>
</dbReference>
<dbReference type="Gene3D" id="3.30.43.10">
    <property type="entry name" value="Uridine Diphospho-n-acetylenolpyruvylglucosamine Reductase, domain 2"/>
    <property type="match status" value="1"/>
</dbReference>
<organism evidence="5 6">
    <name type="scientific">Coccomyxa viridis</name>
    <dbReference type="NCBI Taxonomy" id="1274662"/>
    <lineage>
        <taxon>Eukaryota</taxon>
        <taxon>Viridiplantae</taxon>
        <taxon>Chlorophyta</taxon>
        <taxon>core chlorophytes</taxon>
        <taxon>Trebouxiophyceae</taxon>
        <taxon>Trebouxiophyceae incertae sedis</taxon>
        <taxon>Coccomyxaceae</taxon>
        <taxon>Coccomyxa</taxon>
    </lineage>
</organism>
<keyword evidence="6" id="KW-1185">Reference proteome</keyword>
<dbReference type="Pfam" id="PF01565">
    <property type="entry name" value="FAD_binding_4"/>
    <property type="match status" value="1"/>
</dbReference>
<dbReference type="InterPro" id="IPR016167">
    <property type="entry name" value="FAD-bd_PCMH_sub1"/>
</dbReference>
<evidence type="ECO:0000313" key="5">
    <source>
        <dbReference type="EMBL" id="CAL5218900.1"/>
    </source>
</evidence>
<dbReference type="SUPFAM" id="SSF56176">
    <property type="entry name" value="FAD-binding/transporter-associated domain-like"/>
    <property type="match status" value="1"/>
</dbReference>
<gene>
    <name evidence="5" type="primary">g643</name>
    <name evidence="5" type="ORF">VP750_LOCUS559</name>
</gene>
<dbReference type="Proteomes" id="UP001497392">
    <property type="component" value="Unassembled WGS sequence"/>
</dbReference>
<dbReference type="InterPro" id="IPR006094">
    <property type="entry name" value="Oxid_FAD_bind_N"/>
</dbReference>
<dbReference type="EMBL" id="CAXHTA020000001">
    <property type="protein sequence ID" value="CAL5218900.1"/>
    <property type="molecule type" value="Genomic_DNA"/>
</dbReference>
<evidence type="ECO:0000256" key="3">
    <source>
        <dbReference type="ARBA" id="ARBA00023002"/>
    </source>
</evidence>
<evidence type="ECO:0000256" key="1">
    <source>
        <dbReference type="ARBA" id="ARBA00001974"/>
    </source>
</evidence>
<proteinExistence type="inferred from homology"/>
<dbReference type="InterPro" id="IPR016166">
    <property type="entry name" value="FAD-bd_PCMH"/>
</dbReference>
<evidence type="ECO:0000259" key="4">
    <source>
        <dbReference type="PROSITE" id="PS51387"/>
    </source>
</evidence>
<protein>
    <submittedName>
        <fullName evidence="5">G643 protein</fullName>
    </submittedName>
</protein>
<evidence type="ECO:0000313" key="6">
    <source>
        <dbReference type="Proteomes" id="UP001497392"/>
    </source>
</evidence>
<comment type="cofactor">
    <cofactor evidence="1">
        <name>FAD</name>
        <dbReference type="ChEBI" id="CHEBI:57692"/>
    </cofactor>
</comment>
<dbReference type="PROSITE" id="PS51387">
    <property type="entry name" value="FAD_PCMH"/>
    <property type="match status" value="1"/>
</dbReference>
<name>A0ABP1FG79_9CHLO</name>
<dbReference type="InterPro" id="IPR006093">
    <property type="entry name" value="Oxy_OxRdtase_FAD_BS"/>
</dbReference>
<dbReference type="InterPro" id="IPR010031">
    <property type="entry name" value="FAD_lactone_oxidase-like"/>
</dbReference>
<feature type="domain" description="FAD-binding PCMH-type" evidence="4">
    <location>
        <begin position="118"/>
        <end position="300"/>
    </location>
</feature>
<dbReference type="Gene3D" id="3.30.465.10">
    <property type="match status" value="1"/>
</dbReference>
<accession>A0ABP1FG79</accession>
<evidence type="ECO:0000256" key="2">
    <source>
        <dbReference type="ARBA" id="ARBA00005466"/>
    </source>
</evidence>
<dbReference type="PANTHER" id="PTHR43762">
    <property type="entry name" value="L-GULONOLACTONE OXIDASE"/>
    <property type="match status" value="1"/>
</dbReference>
<sequence>MLPFQSALKGTSLKSSDILDGEPNWSALIIETLAVLQKPGFLSGSEAVKAQALRGLYTLWYAAGETLSLLPTLPTQQKDILPAFAADLPISTELSIKDGRLGYTNKTLTWQNVEQSIPPAEPGKVMVPSTVEEVVSAVSAARAAGANLRCISHGHTWTPVFFDPGAHVVFISELTLPSGKRIEYAGVDARGYPLVRVAPGVVNGELSEWTDNNAEMLGYASLPTTTVIATTRMSGIISTGSHGKGLGFGAVADFVHSLKIVVGSGTVVEYDASHPHFNEARMNFGLMGVIVEIVFLLSSKKVSPQLPIVYDNNTFPTLRELFGRPDAGAYMKARFYLNKPTLSFVTSHYTTEFLYFPLNQGNLPAGSPHKPKFNISTWDYLDDKVWIVAATRVALPPNGTDYVKYANDALSHRSLALNAGTYLGGLLSVLGQQTGNIDIQVLSAKFQVLLLEDVIVSNGLKSIPAQTHIQPGVQQEHIFDAEFVFKVDDDFGNFIQMFTVAIEIARNFTIQYGSNPLNTALEWRFTGGSNVTLEGNLGASQDIFCWMEVAATAWTPHWDEFVRAIFDAWTVIEPTLKPHWAKWNVYTEDQLLRNGQGQGSGQYWEEHLKRVMGPQIAQLRPAVLEADPSGIFAQKYLYDLLGL</sequence>
<reference evidence="5 6" key="1">
    <citation type="submission" date="2024-06" db="EMBL/GenBank/DDBJ databases">
        <authorList>
            <person name="Kraege A."/>
            <person name="Thomma B."/>
        </authorList>
    </citation>
    <scope>NUCLEOTIDE SEQUENCE [LARGE SCALE GENOMIC DNA]</scope>
</reference>